<evidence type="ECO:0000256" key="1">
    <source>
        <dbReference type="SAM" id="MobiDB-lite"/>
    </source>
</evidence>
<name>A0A836BW14_9CHLO</name>
<dbReference type="PANTHER" id="PTHR24216:SF65">
    <property type="entry name" value="PAXILLIN-LIKE PROTEIN 1"/>
    <property type="match status" value="1"/>
</dbReference>
<evidence type="ECO:0000313" key="4">
    <source>
        <dbReference type="Proteomes" id="UP000612055"/>
    </source>
</evidence>
<dbReference type="InterPro" id="IPR008752">
    <property type="entry name" value="Peptidase_M11"/>
</dbReference>
<feature type="domain" description="Peptidase M11 gametolysin" evidence="2">
    <location>
        <begin position="103"/>
        <end position="410"/>
    </location>
</feature>
<dbReference type="Proteomes" id="UP000612055">
    <property type="component" value="Unassembled WGS sequence"/>
</dbReference>
<dbReference type="EMBL" id="JAEHOE010000071">
    <property type="protein sequence ID" value="KAG2489624.1"/>
    <property type="molecule type" value="Genomic_DNA"/>
</dbReference>
<gene>
    <name evidence="3" type="ORF">HYH03_011903</name>
</gene>
<feature type="compositionally biased region" description="Pro residues" evidence="1">
    <location>
        <begin position="540"/>
        <end position="640"/>
    </location>
</feature>
<evidence type="ECO:0000313" key="3">
    <source>
        <dbReference type="EMBL" id="KAG2489624.1"/>
    </source>
</evidence>
<sequence>MGHKYGEDAEVEEATWTLHTTDAGLPTVLDFGDEVPELMTGDEVVLSVEVPASAVQGPASAGRRRLSDLQLVPGVPLKVAGTQRTSIALSKDFIVGGKPVNLTTAIFSFSFCGRNPDVTPEQLRAVFYNSASADPTRTPTMERMFSTCTFNKLLMPEALTTILPLETIPCGGSHLDDNIGRTTINFDFANKCDFPEIDTMRYYAKQLANGKYASRLPGGWNGIKRIVMLVPNMEQCPWAGLGSTGCSPGVPCTSWMQGSVDLPVMFQELMHNTGLYHSERLPPSLQSIPYGDNADPMGSPFFDNSIANGMVCTNAAQAWKAGWASAIELNITSLIPGTPLTRAVPALGFSSGSGAMLRIRLFEDGIRSDGKPIRQRALYVSYRSRMPVPGFDSGLHPTFNMRGAVHQFDGVSVPRADPWITPAYLLALLDTNATVSELTSVSGGREAPIPVGATFLYYPGAYVDPVAKADLSQLAWGLGFLNITMISKTGTGALFSLCRALDTTESGSYCVDGIDNDCDGLADENDPDCADEFEKGEYSDPPPGTKRPPPRPPLPRPPRPAPLSPPPGRKSPPPRSPSPRPPSPAPPKPPSPGKKSPPPRSPPPRPPSPAPPKPSPPPPPTVRRPPPPSPSPTSPSPIPEPVKKKKRPPPASERRQG</sequence>
<dbReference type="PANTHER" id="PTHR24216">
    <property type="entry name" value="PAXILLIN-RELATED"/>
    <property type="match status" value="1"/>
</dbReference>
<keyword evidence="4" id="KW-1185">Reference proteome</keyword>
<reference evidence="3" key="1">
    <citation type="journal article" date="2020" name="bioRxiv">
        <title>Comparative genomics of Chlamydomonas.</title>
        <authorList>
            <person name="Craig R.J."/>
            <person name="Hasan A.R."/>
            <person name="Ness R.W."/>
            <person name="Keightley P.D."/>
        </authorList>
    </citation>
    <scope>NUCLEOTIDE SEQUENCE</scope>
    <source>
        <strain evidence="3">CCAP 11/70</strain>
    </source>
</reference>
<feature type="region of interest" description="Disordered" evidence="1">
    <location>
        <begin position="523"/>
        <end position="657"/>
    </location>
</feature>
<dbReference type="AlphaFoldDB" id="A0A836BW14"/>
<dbReference type="OrthoDB" id="529447at2759"/>
<dbReference type="Pfam" id="PF05548">
    <property type="entry name" value="Peptidase_M11"/>
    <property type="match status" value="1"/>
</dbReference>
<comment type="caution">
    <text evidence="3">The sequence shown here is derived from an EMBL/GenBank/DDBJ whole genome shotgun (WGS) entry which is preliminary data.</text>
</comment>
<proteinExistence type="predicted"/>
<dbReference type="PRINTS" id="PR01217">
    <property type="entry name" value="PRICHEXTENSN"/>
</dbReference>
<accession>A0A836BW14</accession>
<evidence type="ECO:0000259" key="2">
    <source>
        <dbReference type="Pfam" id="PF05548"/>
    </source>
</evidence>
<protein>
    <recommendedName>
        <fullName evidence="2">Peptidase M11 gametolysin domain-containing protein</fullName>
    </recommendedName>
</protein>
<organism evidence="3 4">
    <name type="scientific">Edaphochlamys debaryana</name>
    <dbReference type="NCBI Taxonomy" id="47281"/>
    <lineage>
        <taxon>Eukaryota</taxon>
        <taxon>Viridiplantae</taxon>
        <taxon>Chlorophyta</taxon>
        <taxon>core chlorophytes</taxon>
        <taxon>Chlorophyceae</taxon>
        <taxon>CS clade</taxon>
        <taxon>Chlamydomonadales</taxon>
        <taxon>Chlamydomonadales incertae sedis</taxon>
        <taxon>Edaphochlamys</taxon>
    </lineage>
</organism>